<keyword evidence="2 5" id="KW-0812">Transmembrane</keyword>
<evidence type="ECO:0000313" key="6">
    <source>
        <dbReference type="EMBL" id="SEG71255.1"/>
    </source>
</evidence>
<evidence type="ECO:0000256" key="2">
    <source>
        <dbReference type="ARBA" id="ARBA00022692"/>
    </source>
</evidence>
<reference evidence="6 7" key="1">
    <citation type="submission" date="2016-10" db="EMBL/GenBank/DDBJ databases">
        <authorList>
            <person name="de Groot N.N."/>
        </authorList>
    </citation>
    <scope>NUCLEOTIDE SEQUENCE [LARGE SCALE GENOMIC DNA]</scope>
    <source>
        <strain evidence="6 7">DSM 22489</strain>
    </source>
</reference>
<accession>A0A1H6CF45</accession>
<evidence type="ECO:0000256" key="1">
    <source>
        <dbReference type="ARBA" id="ARBA00004141"/>
    </source>
</evidence>
<dbReference type="GO" id="GO:0030255">
    <property type="term" value="P:protein secretion by the type IV secretion system"/>
    <property type="evidence" value="ECO:0007669"/>
    <property type="project" value="InterPro"/>
</dbReference>
<dbReference type="Pfam" id="PF04610">
    <property type="entry name" value="TrbL"/>
    <property type="match status" value="1"/>
</dbReference>
<comment type="subcellular location">
    <subcellularLocation>
        <location evidence="1">Membrane</location>
        <topology evidence="1">Multi-pass membrane protein</topology>
    </subcellularLocation>
</comment>
<protein>
    <submittedName>
        <fullName evidence="6">Type IV secretion system protein VirB6</fullName>
    </submittedName>
</protein>
<feature type="transmembrane region" description="Helical" evidence="5">
    <location>
        <begin position="262"/>
        <end position="282"/>
    </location>
</feature>
<dbReference type="InterPro" id="IPR007688">
    <property type="entry name" value="Conjugal_tfr_TrbL/VirB6"/>
</dbReference>
<evidence type="ECO:0000256" key="5">
    <source>
        <dbReference type="SAM" id="Phobius"/>
    </source>
</evidence>
<dbReference type="AlphaFoldDB" id="A0A1H6CF45"/>
<keyword evidence="7" id="KW-1185">Reference proteome</keyword>
<name>A0A1H6CF45_9BACT</name>
<proteinExistence type="predicted"/>
<evidence type="ECO:0000256" key="4">
    <source>
        <dbReference type="ARBA" id="ARBA00023136"/>
    </source>
</evidence>
<evidence type="ECO:0000256" key="3">
    <source>
        <dbReference type="ARBA" id="ARBA00022989"/>
    </source>
</evidence>
<dbReference type="EMBL" id="FNVA01000010">
    <property type="protein sequence ID" value="SEG71255.1"/>
    <property type="molecule type" value="Genomic_DNA"/>
</dbReference>
<sequence>MEELYPLISPETDMSIAVLAQALPSASSGMDWLYQFTNNLTNLTTQNGGALTQFGWTELSCISLFTLVNMVINWNTSTMTFRLHHHPVRAGDLTHFLLKLIVCSLLLNYWVNPFPGASFGINHFFSYIAQAMVAAFDQHSLDQLLQLLKNAGDGTSMPSFTAPVQILCYVLVQIMLGLASAILFVINCSAFILYGVTALFGPVFVPLLMTQTFKAKFFHFLDVLISFAMIRAVAAAFIYVWAGFMNGFLQQTFNGNYSMDMWIANLIPCLMVFVAFIINMLFIPSMTQAIFGGAAGLVSSAQNAAGGGAMLLAKLGGG</sequence>
<organism evidence="6 7">
    <name type="scientific">Bryocella elongata</name>
    <dbReference type="NCBI Taxonomy" id="863522"/>
    <lineage>
        <taxon>Bacteria</taxon>
        <taxon>Pseudomonadati</taxon>
        <taxon>Acidobacteriota</taxon>
        <taxon>Terriglobia</taxon>
        <taxon>Terriglobales</taxon>
        <taxon>Acidobacteriaceae</taxon>
        <taxon>Bryocella</taxon>
    </lineage>
</organism>
<feature type="transmembrane region" description="Helical" evidence="5">
    <location>
        <begin position="191"/>
        <end position="208"/>
    </location>
</feature>
<feature type="transmembrane region" description="Helical" evidence="5">
    <location>
        <begin position="93"/>
        <end position="111"/>
    </location>
</feature>
<feature type="transmembrane region" description="Helical" evidence="5">
    <location>
        <begin position="220"/>
        <end position="242"/>
    </location>
</feature>
<feature type="transmembrane region" description="Helical" evidence="5">
    <location>
        <begin position="54"/>
        <end position="72"/>
    </location>
</feature>
<dbReference type="Proteomes" id="UP000236728">
    <property type="component" value="Unassembled WGS sequence"/>
</dbReference>
<evidence type="ECO:0000313" key="7">
    <source>
        <dbReference type="Proteomes" id="UP000236728"/>
    </source>
</evidence>
<keyword evidence="4 5" id="KW-0472">Membrane</keyword>
<dbReference type="GO" id="GO:0016020">
    <property type="term" value="C:membrane"/>
    <property type="evidence" value="ECO:0007669"/>
    <property type="project" value="UniProtKB-SubCell"/>
</dbReference>
<gene>
    <name evidence="6" type="ORF">SAMN05421819_4468</name>
</gene>
<feature type="transmembrane region" description="Helical" evidence="5">
    <location>
        <begin position="166"/>
        <end position="185"/>
    </location>
</feature>
<keyword evidence="3 5" id="KW-1133">Transmembrane helix</keyword>